<protein>
    <submittedName>
        <fullName evidence="2">Uncharacterized protein</fullName>
    </submittedName>
</protein>
<evidence type="ECO:0000313" key="2">
    <source>
        <dbReference type="EMBL" id="MCI36469.1"/>
    </source>
</evidence>
<feature type="chain" id="PRO_5017461600" evidence="1">
    <location>
        <begin position="33"/>
        <end position="91"/>
    </location>
</feature>
<dbReference type="AlphaFoldDB" id="A0A392RJP4"/>
<organism evidence="2 3">
    <name type="scientific">Trifolium medium</name>
    <dbReference type="NCBI Taxonomy" id="97028"/>
    <lineage>
        <taxon>Eukaryota</taxon>
        <taxon>Viridiplantae</taxon>
        <taxon>Streptophyta</taxon>
        <taxon>Embryophyta</taxon>
        <taxon>Tracheophyta</taxon>
        <taxon>Spermatophyta</taxon>
        <taxon>Magnoliopsida</taxon>
        <taxon>eudicotyledons</taxon>
        <taxon>Gunneridae</taxon>
        <taxon>Pentapetalae</taxon>
        <taxon>rosids</taxon>
        <taxon>fabids</taxon>
        <taxon>Fabales</taxon>
        <taxon>Fabaceae</taxon>
        <taxon>Papilionoideae</taxon>
        <taxon>50 kb inversion clade</taxon>
        <taxon>NPAAA clade</taxon>
        <taxon>Hologalegina</taxon>
        <taxon>IRL clade</taxon>
        <taxon>Trifolieae</taxon>
        <taxon>Trifolium</taxon>
    </lineage>
</organism>
<keyword evidence="1" id="KW-0732">Signal</keyword>
<keyword evidence="3" id="KW-1185">Reference proteome</keyword>
<sequence>HVWWNFCGGSNSNRHNIPIFCLWLWFRSLARRAAMAGATRSALVQRPFFLLESARRSAGAGAARSVVLFCSEFSSVVGEARTGSLRGAQLC</sequence>
<proteinExistence type="predicted"/>
<feature type="non-terminal residue" evidence="2">
    <location>
        <position position="1"/>
    </location>
</feature>
<reference evidence="2 3" key="1">
    <citation type="journal article" date="2018" name="Front. Plant Sci.">
        <title>Red Clover (Trifolium pratense) and Zigzag Clover (T. medium) - A Picture of Genomic Similarities and Differences.</title>
        <authorList>
            <person name="Dluhosova J."/>
            <person name="Istvanek J."/>
            <person name="Nedelnik J."/>
            <person name="Repkova J."/>
        </authorList>
    </citation>
    <scope>NUCLEOTIDE SEQUENCE [LARGE SCALE GENOMIC DNA]</scope>
    <source>
        <strain evidence="3">cv. 10/8</strain>
        <tissue evidence="2">Leaf</tissue>
    </source>
</reference>
<comment type="caution">
    <text evidence="2">The sequence shown here is derived from an EMBL/GenBank/DDBJ whole genome shotgun (WGS) entry which is preliminary data.</text>
</comment>
<evidence type="ECO:0000313" key="3">
    <source>
        <dbReference type="Proteomes" id="UP000265520"/>
    </source>
</evidence>
<feature type="signal peptide" evidence="1">
    <location>
        <begin position="1"/>
        <end position="32"/>
    </location>
</feature>
<name>A0A392RJP4_9FABA</name>
<accession>A0A392RJP4</accession>
<dbReference type="Proteomes" id="UP000265520">
    <property type="component" value="Unassembled WGS sequence"/>
</dbReference>
<evidence type="ECO:0000256" key="1">
    <source>
        <dbReference type="SAM" id="SignalP"/>
    </source>
</evidence>
<dbReference type="EMBL" id="LXQA010234093">
    <property type="protein sequence ID" value="MCI36469.1"/>
    <property type="molecule type" value="Genomic_DNA"/>
</dbReference>